<sequence length="138" mass="15461">MIATEEGPTTTKADDDGEGQTRMKNADDNFAFFCRRVDFSSAFVKAPGCSVAFCVRKGNDQLGGYALVGWVLQFTQKTQTLSLWHHRFENVLSQPGATFVMGFCLMEQKRYHGMPIMGILVTLVLLDVDACWLTWILV</sequence>
<name>A0ACC0P0X8_RHOML</name>
<proteinExistence type="predicted"/>
<keyword evidence="2" id="KW-1185">Reference proteome</keyword>
<evidence type="ECO:0000313" key="1">
    <source>
        <dbReference type="EMBL" id="KAI8559140.1"/>
    </source>
</evidence>
<protein>
    <submittedName>
        <fullName evidence="1">Uncharacterized protein</fullName>
    </submittedName>
</protein>
<dbReference type="Proteomes" id="UP001062846">
    <property type="component" value="Chromosome 4"/>
</dbReference>
<comment type="caution">
    <text evidence="1">The sequence shown here is derived from an EMBL/GenBank/DDBJ whole genome shotgun (WGS) entry which is preliminary data.</text>
</comment>
<accession>A0ACC0P0X8</accession>
<reference evidence="1" key="1">
    <citation type="submission" date="2022-02" db="EMBL/GenBank/DDBJ databases">
        <title>Plant Genome Project.</title>
        <authorList>
            <person name="Zhang R.-G."/>
        </authorList>
    </citation>
    <scope>NUCLEOTIDE SEQUENCE</scope>
    <source>
        <strain evidence="1">AT1</strain>
    </source>
</reference>
<dbReference type="EMBL" id="CM046391">
    <property type="protein sequence ID" value="KAI8559140.1"/>
    <property type="molecule type" value="Genomic_DNA"/>
</dbReference>
<gene>
    <name evidence="1" type="ORF">RHMOL_Rhmol04G0150500</name>
</gene>
<organism evidence="1 2">
    <name type="scientific">Rhododendron molle</name>
    <name type="common">Chinese azalea</name>
    <name type="synonym">Azalea mollis</name>
    <dbReference type="NCBI Taxonomy" id="49168"/>
    <lineage>
        <taxon>Eukaryota</taxon>
        <taxon>Viridiplantae</taxon>
        <taxon>Streptophyta</taxon>
        <taxon>Embryophyta</taxon>
        <taxon>Tracheophyta</taxon>
        <taxon>Spermatophyta</taxon>
        <taxon>Magnoliopsida</taxon>
        <taxon>eudicotyledons</taxon>
        <taxon>Gunneridae</taxon>
        <taxon>Pentapetalae</taxon>
        <taxon>asterids</taxon>
        <taxon>Ericales</taxon>
        <taxon>Ericaceae</taxon>
        <taxon>Ericoideae</taxon>
        <taxon>Rhodoreae</taxon>
        <taxon>Rhododendron</taxon>
    </lineage>
</organism>
<evidence type="ECO:0000313" key="2">
    <source>
        <dbReference type="Proteomes" id="UP001062846"/>
    </source>
</evidence>